<organism evidence="8">
    <name type="scientific">hydrothermal vent metagenome</name>
    <dbReference type="NCBI Taxonomy" id="652676"/>
    <lineage>
        <taxon>unclassified sequences</taxon>
        <taxon>metagenomes</taxon>
        <taxon>ecological metagenomes</taxon>
    </lineage>
</organism>
<dbReference type="HAMAP" id="MF_00607">
    <property type="entry name" value="16SrRNA_methyltr_A"/>
    <property type="match status" value="1"/>
</dbReference>
<protein>
    <submittedName>
        <fullName evidence="8">SSU rRNA (Adenine(1518)-N(6)/adenine(1519)-N(6))-dimethyltransferase</fullName>
        <ecNumber evidence="8">2.1.1.182</ecNumber>
    </submittedName>
</protein>
<keyword evidence="4 8" id="KW-0808">Transferase</keyword>
<proteinExistence type="inferred from homology"/>
<gene>
    <name evidence="8" type="ORF">MNBD_PLANCTO03-743</name>
</gene>
<evidence type="ECO:0000256" key="3">
    <source>
        <dbReference type="ARBA" id="ARBA00022603"/>
    </source>
</evidence>
<dbReference type="EMBL" id="UOGK01000401">
    <property type="protein sequence ID" value="VAX40494.1"/>
    <property type="molecule type" value="Genomic_DNA"/>
</dbReference>
<keyword evidence="3 8" id="KW-0489">Methyltransferase</keyword>
<keyword evidence="5" id="KW-0949">S-adenosyl-L-methionine</keyword>
<dbReference type="PROSITE" id="PS51689">
    <property type="entry name" value="SAM_RNA_A_N6_MT"/>
    <property type="match status" value="1"/>
</dbReference>
<dbReference type="GO" id="GO:0003723">
    <property type="term" value="F:RNA binding"/>
    <property type="evidence" value="ECO:0007669"/>
    <property type="project" value="UniProtKB-KW"/>
</dbReference>
<dbReference type="InterPro" id="IPR020596">
    <property type="entry name" value="rRNA_Ade_Mease_Trfase_CS"/>
</dbReference>
<accession>A0A3B1DW74</accession>
<evidence type="ECO:0000256" key="5">
    <source>
        <dbReference type="ARBA" id="ARBA00022691"/>
    </source>
</evidence>
<evidence type="ECO:0000256" key="1">
    <source>
        <dbReference type="ARBA" id="ARBA00022490"/>
    </source>
</evidence>
<dbReference type="SUPFAM" id="SSF53335">
    <property type="entry name" value="S-adenosyl-L-methionine-dependent methyltransferases"/>
    <property type="match status" value="1"/>
</dbReference>
<dbReference type="NCBIfam" id="TIGR00755">
    <property type="entry name" value="ksgA"/>
    <property type="match status" value="1"/>
</dbReference>
<dbReference type="Pfam" id="PF00398">
    <property type="entry name" value="RrnaAD"/>
    <property type="match status" value="1"/>
</dbReference>
<feature type="domain" description="Ribosomal RNA adenine methylase transferase N-terminal" evidence="7">
    <location>
        <begin position="33"/>
        <end position="210"/>
    </location>
</feature>
<dbReference type="CDD" id="cd02440">
    <property type="entry name" value="AdoMet_MTases"/>
    <property type="match status" value="1"/>
</dbReference>
<reference evidence="8" key="1">
    <citation type="submission" date="2018-06" db="EMBL/GenBank/DDBJ databases">
        <authorList>
            <person name="Zhirakovskaya E."/>
        </authorList>
    </citation>
    <scope>NUCLEOTIDE SEQUENCE</scope>
</reference>
<name>A0A3B1DW74_9ZZZZ</name>
<dbReference type="InterPro" id="IPR011530">
    <property type="entry name" value="rRNA_adenine_dimethylase"/>
</dbReference>
<dbReference type="PANTHER" id="PTHR11727">
    <property type="entry name" value="DIMETHYLADENOSINE TRANSFERASE"/>
    <property type="match status" value="1"/>
</dbReference>
<dbReference type="InterPro" id="IPR029063">
    <property type="entry name" value="SAM-dependent_MTases_sf"/>
</dbReference>
<dbReference type="GO" id="GO:0052908">
    <property type="term" value="F:16S rRNA (adenine(1518)-N(6)/adenine(1519)-N(6))-dimethyltransferase activity"/>
    <property type="evidence" value="ECO:0007669"/>
    <property type="project" value="UniProtKB-EC"/>
</dbReference>
<evidence type="ECO:0000256" key="2">
    <source>
        <dbReference type="ARBA" id="ARBA00022552"/>
    </source>
</evidence>
<dbReference type="SMART" id="SM00650">
    <property type="entry name" value="rADc"/>
    <property type="match status" value="1"/>
</dbReference>
<dbReference type="PANTHER" id="PTHR11727:SF7">
    <property type="entry name" value="DIMETHYLADENOSINE TRANSFERASE-RELATED"/>
    <property type="match status" value="1"/>
</dbReference>
<keyword evidence="2" id="KW-0698">rRNA processing</keyword>
<dbReference type="AlphaFoldDB" id="A0A3B1DW74"/>
<dbReference type="GO" id="GO:0005829">
    <property type="term" value="C:cytosol"/>
    <property type="evidence" value="ECO:0007669"/>
    <property type="project" value="TreeGrafter"/>
</dbReference>
<dbReference type="Gene3D" id="1.10.8.100">
    <property type="entry name" value="Ribosomal RNA adenine dimethylase-like, domain 2"/>
    <property type="match status" value="1"/>
</dbReference>
<dbReference type="InterPro" id="IPR023165">
    <property type="entry name" value="rRNA_Ade_diMease-like_C"/>
</dbReference>
<dbReference type="InterPro" id="IPR020598">
    <property type="entry name" value="rRNA_Ade_methylase_Trfase_N"/>
</dbReference>
<evidence type="ECO:0000256" key="4">
    <source>
        <dbReference type="ARBA" id="ARBA00022679"/>
    </source>
</evidence>
<sequence>MPQTLAQIKDMLASRGLSPRKRFGQNFLVDQNLVRKLVDESGVEAGEVVLEVGPGTGTLTEELLDRGCEVVACELDRGLADLLCERLGAQPSFTLIEGDCLASKRQVAGEIVSVLAARPFVLVANLPYGAATPLLLALLTEHPACRGMFVTLQREVGDRLAACAGDKAYGSISVIAQSLAVVRTIAKLPAECFWPRPEVASVMIGIERLPSHSIDDPAGLATFCQRVFMQRRKQLGSVLGREIAWPEGIEPTMRAEQLEPGEIVALWRVVRG</sequence>
<evidence type="ECO:0000313" key="8">
    <source>
        <dbReference type="EMBL" id="VAX40494.1"/>
    </source>
</evidence>
<keyword evidence="1" id="KW-0963">Cytoplasm</keyword>
<dbReference type="InterPro" id="IPR001737">
    <property type="entry name" value="KsgA/Erm"/>
</dbReference>
<dbReference type="EC" id="2.1.1.182" evidence="8"/>
<dbReference type="PROSITE" id="PS01131">
    <property type="entry name" value="RRNA_A_DIMETH"/>
    <property type="match status" value="1"/>
</dbReference>
<keyword evidence="6" id="KW-0694">RNA-binding</keyword>
<dbReference type="Gene3D" id="3.40.50.150">
    <property type="entry name" value="Vaccinia Virus protein VP39"/>
    <property type="match status" value="1"/>
</dbReference>
<evidence type="ECO:0000259" key="7">
    <source>
        <dbReference type="SMART" id="SM00650"/>
    </source>
</evidence>
<evidence type="ECO:0000256" key="6">
    <source>
        <dbReference type="ARBA" id="ARBA00022884"/>
    </source>
</evidence>